<gene>
    <name evidence="5" type="ORF">H3147_02140</name>
</gene>
<comment type="caution">
    <text evidence="5">The sequence shown here is derived from an EMBL/GenBank/DDBJ whole genome shotgun (WGS) entry which is preliminary data.</text>
</comment>
<evidence type="ECO:0000313" key="5">
    <source>
        <dbReference type="EMBL" id="MBB1257633.1"/>
    </source>
</evidence>
<dbReference type="EMBL" id="JABJXA010000006">
    <property type="protein sequence ID" value="MBB1257633.1"/>
    <property type="molecule type" value="Genomic_DNA"/>
</dbReference>
<dbReference type="AlphaFoldDB" id="A0A7W3WSD1"/>
<evidence type="ECO:0000256" key="3">
    <source>
        <dbReference type="SAM" id="MobiDB-lite"/>
    </source>
</evidence>
<protein>
    <submittedName>
        <fullName evidence="5">Xanthine dehydrogenase family protein molybdopterin-binding subunit</fullName>
    </submittedName>
</protein>
<dbReference type="Pfam" id="PF01315">
    <property type="entry name" value="Ald_Xan_dh_C"/>
    <property type="match status" value="1"/>
</dbReference>
<dbReference type="SUPFAM" id="SSF54665">
    <property type="entry name" value="CO dehydrogenase molybdoprotein N-domain-like"/>
    <property type="match status" value="1"/>
</dbReference>
<reference evidence="6" key="1">
    <citation type="submission" date="2020-05" db="EMBL/GenBank/DDBJ databases">
        <title>Classification of alakaliphilic streptomycetes isolated from an alkaline soil next to Lonar Crater, India and a proposal for the recognition of Streptomyces alkaliterrae sp. nov.</title>
        <authorList>
            <person name="Golinska P."/>
        </authorList>
    </citation>
    <scope>NUCLEOTIDE SEQUENCE [LARGE SCALE GENOMIC DNA]</scope>
    <source>
        <strain evidence="6">OF8</strain>
    </source>
</reference>
<evidence type="ECO:0000313" key="6">
    <source>
        <dbReference type="Proteomes" id="UP000517765"/>
    </source>
</evidence>
<dbReference type="Proteomes" id="UP000517765">
    <property type="component" value="Unassembled WGS sequence"/>
</dbReference>
<dbReference type="PANTHER" id="PTHR11908:SF132">
    <property type="entry name" value="ALDEHYDE OXIDASE 1-RELATED"/>
    <property type="match status" value="1"/>
</dbReference>
<dbReference type="InterPro" id="IPR016208">
    <property type="entry name" value="Ald_Oxase/xanthine_DH-like"/>
</dbReference>
<dbReference type="Pfam" id="PF20256">
    <property type="entry name" value="MoCoBD_2"/>
    <property type="match status" value="1"/>
</dbReference>
<keyword evidence="2" id="KW-0560">Oxidoreductase</keyword>
<organism evidence="5 6">
    <name type="scientific">Streptomyces alkaliterrae</name>
    <dbReference type="NCBI Taxonomy" id="2213162"/>
    <lineage>
        <taxon>Bacteria</taxon>
        <taxon>Bacillati</taxon>
        <taxon>Actinomycetota</taxon>
        <taxon>Actinomycetes</taxon>
        <taxon>Kitasatosporales</taxon>
        <taxon>Streptomycetaceae</taxon>
        <taxon>Streptomyces</taxon>
    </lineage>
</organism>
<dbReference type="InterPro" id="IPR008274">
    <property type="entry name" value="AldOxase/xan_DH_MoCoBD1"/>
</dbReference>
<feature type="domain" description="Aldehyde oxidase/xanthine dehydrogenase a/b hammerhead" evidence="4">
    <location>
        <begin position="27"/>
        <end position="143"/>
    </location>
</feature>
<dbReference type="SUPFAM" id="SSF56003">
    <property type="entry name" value="Molybdenum cofactor-binding domain"/>
    <property type="match status" value="1"/>
</dbReference>
<keyword evidence="1" id="KW-0500">Molybdenum</keyword>
<dbReference type="InterPro" id="IPR036856">
    <property type="entry name" value="Ald_Oxase/Xan_DH_a/b_sf"/>
</dbReference>
<dbReference type="InterPro" id="IPR000674">
    <property type="entry name" value="Ald_Oxase/Xan_DH_a/b"/>
</dbReference>
<dbReference type="PANTHER" id="PTHR11908">
    <property type="entry name" value="XANTHINE DEHYDROGENASE"/>
    <property type="match status" value="1"/>
</dbReference>
<evidence type="ECO:0000256" key="1">
    <source>
        <dbReference type="ARBA" id="ARBA00022505"/>
    </source>
</evidence>
<dbReference type="Pfam" id="PF02738">
    <property type="entry name" value="MoCoBD_1"/>
    <property type="match status" value="1"/>
</dbReference>
<proteinExistence type="predicted"/>
<dbReference type="SMART" id="SM01008">
    <property type="entry name" value="Ald_Xan_dh_C"/>
    <property type="match status" value="1"/>
</dbReference>
<dbReference type="RefSeq" id="WP_181356174.1">
    <property type="nucleotide sequence ID" value="NZ_JABJXA010000006.1"/>
</dbReference>
<accession>A0A7W3WSD1</accession>
<evidence type="ECO:0000256" key="2">
    <source>
        <dbReference type="ARBA" id="ARBA00023002"/>
    </source>
</evidence>
<dbReference type="GO" id="GO:0005506">
    <property type="term" value="F:iron ion binding"/>
    <property type="evidence" value="ECO:0007669"/>
    <property type="project" value="InterPro"/>
</dbReference>
<sequence length="758" mass="80095">MSTNPTATGEGPVGRPLDRVDAHPKVTGAARYAAEIPLPGLTHAVLVGARVAHGRITAINASEAEQAEGVLAVLTHDSIGKIAGQPPLLPSLAGGPAPGETFFPMQSDRVHYAGQHIAVVVADTYDRALHASHLVRVEYAEEPSVTVLDQARDQAYEPEAIFAGFVPGRSERGDVTAGLAEATTTVDRVYSFAPNHHNPIETSATTAYWEGDRLTLHDATQGVTATQHTVAALLGIPHSRVRVVSPYTGGSFGAKAMVWHHPTLAALAARAVGRPVRLALTREQMFTSCGHREEQEHHVTLGADDQGRLTAVRHHKLSPTSPFDHWAEPSLALSGHLYACPNYEGVYRLIRANTSTPTFMRCPGEATGLFALETALDELAERIGVDPLELRLRNYAETDPATGHPWSSNGLRECYQAGADRIGWHRRAQPPRRDGHWLLGLGMATAAYPVYAPNNPVRARARIYADGMATVQAAVTDIGTGVLTAMTQVAAETLGLPVDRCRFEGGDTDLPHAAAAVGSAGAGMVSAAVHTACVELRSKLIARAVADPASPLHGADPTRITVTDGRMAHADNPGTGETYSELLQRQFLPDVEATGSWGPPPHDAPFGMLTFGAQFAEVAVDPELGLVRVRRMAGAFAPGRVLNAKTARSQLMGGMIWGVGQALLEASHMEPGTGRWANASLGEYLVAVHADTPEIDIDLIEVEDTVVNPLGVKGVGEIGQSGAAAAIANAIHHATGHHFSKLPITIEDVLATSGAPSA</sequence>
<feature type="region of interest" description="Disordered" evidence="3">
    <location>
        <begin position="1"/>
        <end position="20"/>
    </location>
</feature>
<dbReference type="Gene3D" id="3.90.1170.50">
    <property type="entry name" value="Aldehyde oxidase/xanthine dehydrogenase, a/b hammerhead"/>
    <property type="match status" value="1"/>
</dbReference>
<name>A0A7W3WSD1_9ACTN</name>
<dbReference type="Gene3D" id="3.30.365.10">
    <property type="entry name" value="Aldehyde oxidase/xanthine dehydrogenase, molybdopterin binding domain"/>
    <property type="match status" value="4"/>
</dbReference>
<evidence type="ECO:0000259" key="4">
    <source>
        <dbReference type="SMART" id="SM01008"/>
    </source>
</evidence>
<dbReference type="InterPro" id="IPR046867">
    <property type="entry name" value="AldOxase/xan_DH_MoCoBD2"/>
</dbReference>
<dbReference type="InterPro" id="IPR037165">
    <property type="entry name" value="AldOxase/xan_DH_Mopterin-bd_sf"/>
</dbReference>
<dbReference type="GO" id="GO:0016491">
    <property type="term" value="F:oxidoreductase activity"/>
    <property type="evidence" value="ECO:0007669"/>
    <property type="project" value="UniProtKB-KW"/>
</dbReference>